<protein>
    <submittedName>
        <fullName evidence="2">Uncharacterized protein</fullName>
    </submittedName>
</protein>
<evidence type="ECO:0000313" key="3">
    <source>
        <dbReference type="Proteomes" id="UP001434883"/>
    </source>
</evidence>
<comment type="caution">
    <text evidence="2">The sequence shown here is derived from an EMBL/GenBank/DDBJ whole genome shotgun (WGS) entry which is preliminary data.</text>
</comment>
<accession>A0ABV0QSG6</accession>
<proteinExistence type="predicted"/>
<feature type="non-terminal residue" evidence="2">
    <location>
        <position position="1"/>
    </location>
</feature>
<feature type="compositionally biased region" description="Low complexity" evidence="1">
    <location>
        <begin position="178"/>
        <end position="192"/>
    </location>
</feature>
<organism evidence="2 3">
    <name type="scientific">Xenoophorus captivus</name>
    <dbReference type="NCBI Taxonomy" id="1517983"/>
    <lineage>
        <taxon>Eukaryota</taxon>
        <taxon>Metazoa</taxon>
        <taxon>Chordata</taxon>
        <taxon>Craniata</taxon>
        <taxon>Vertebrata</taxon>
        <taxon>Euteleostomi</taxon>
        <taxon>Actinopterygii</taxon>
        <taxon>Neopterygii</taxon>
        <taxon>Teleostei</taxon>
        <taxon>Neoteleostei</taxon>
        <taxon>Acanthomorphata</taxon>
        <taxon>Ovalentaria</taxon>
        <taxon>Atherinomorphae</taxon>
        <taxon>Cyprinodontiformes</taxon>
        <taxon>Goodeidae</taxon>
        <taxon>Xenoophorus</taxon>
    </lineage>
</organism>
<dbReference type="PANTHER" id="PTHR21696:SF2">
    <property type="entry name" value="PROTEIN UNC-79 HOMOLOG"/>
    <property type="match status" value="1"/>
</dbReference>
<dbReference type="Proteomes" id="UP001434883">
    <property type="component" value="Unassembled WGS sequence"/>
</dbReference>
<sequence length="201" mass="22148">SPFRSPLRCSPFKNLGHATGNCALDLDCDDDDMNLGCFILIASAAHRWDLEICVVLHFLSCYMAVSPMLSQMELQDDGVMLGLDSSLGKDIVSIINNVFQAPWGGSHTCQKDEKALECSLCQSSILCYQLGCELLERLTPREEIRLVEPTDCLEDTLIPFQPDFSLGTEKGSEEGENPSEPNNDNPSNHSPENPGPDQFHS</sequence>
<evidence type="ECO:0000256" key="1">
    <source>
        <dbReference type="SAM" id="MobiDB-lite"/>
    </source>
</evidence>
<dbReference type="PANTHER" id="PTHR21696">
    <property type="entry name" value="PROTEIN UNC-79 HOMOLOG"/>
    <property type="match status" value="1"/>
</dbReference>
<dbReference type="EMBL" id="JAHRIN010019226">
    <property type="protein sequence ID" value="MEQ2198328.1"/>
    <property type="molecule type" value="Genomic_DNA"/>
</dbReference>
<keyword evidence="3" id="KW-1185">Reference proteome</keyword>
<reference evidence="2 3" key="1">
    <citation type="submission" date="2021-06" db="EMBL/GenBank/DDBJ databases">
        <authorList>
            <person name="Palmer J.M."/>
        </authorList>
    </citation>
    <scope>NUCLEOTIDE SEQUENCE [LARGE SCALE GENOMIC DNA]</scope>
    <source>
        <strain evidence="2 3">XC_2019</strain>
        <tissue evidence="2">Muscle</tissue>
    </source>
</reference>
<name>A0ABV0QSG6_9TELE</name>
<feature type="region of interest" description="Disordered" evidence="1">
    <location>
        <begin position="161"/>
        <end position="201"/>
    </location>
</feature>
<gene>
    <name evidence="2" type="ORF">XENOCAPTIV_011301</name>
</gene>
<dbReference type="InterPro" id="IPR024855">
    <property type="entry name" value="UNC79"/>
</dbReference>
<evidence type="ECO:0000313" key="2">
    <source>
        <dbReference type="EMBL" id="MEQ2198328.1"/>
    </source>
</evidence>